<dbReference type="AlphaFoldDB" id="X1A1V2"/>
<organism evidence="1">
    <name type="scientific">marine sediment metagenome</name>
    <dbReference type="NCBI Taxonomy" id="412755"/>
    <lineage>
        <taxon>unclassified sequences</taxon>
        <taxon>metagenomes</taxon>
        <taxon>ecological metagenomes</taxon>
    </lineage>
</organism>
<gene>
    <name evidence="1" type="ORF">S01H4_13192</name>
</gene>
<evidence type="ECO:0008006" key="2">
    <source>
        <dbReference type="Google" id="ProtNLM"/>
    </source>
</evidence>
<sequence>MEDFVLYEKKGDIGKITLNKPEEKNTITLDVLKKLIEIFEGSAENNDVCVIYAANGKH</sequence>
<protein>
    <recommendedName>
        <fullName evidence="2">Enoyl-CoA hydratase</fullName>
    </recommendedName>
</protein>
<comment type="caution">
    <text evidence="1">The sequence shown here is derived from an EMBL/GenBank/DDBJ whole genome shotgun (WGS) entry which is preliminary data.</text>
</comment>
<dbReference type="EMBL" id="BART01005820">
    <property type="protein sequence ID" value="GAG54271.1"/>
    <property type="molecule type" value="Genomic_DNA"/>
</dbReference>
<reference evidence="1" key="1">
    <citation type="journal article" date="2014" name="Front. Microbiol.">
        <title>High frequency of phylogenetically diverse reductive dehalogenase-homologous genes in deep subseafloor sedimentary metagenomes.</title>
        <authorList>
            <person name="Kawai M."/>
            <person name="Futagami T."/>
            <person name="Toyoda A."/>
            <person name="Takaki Y."/>
            <person name="Nishi S."/>
            <person name="Hori S."/>
            <person name="Arai W."/>
            <person name="Tsubouchi T."/>
            <person name="Morono Y."/>
            <person name="Uchiyama I."/>
            <person name="Ito T."/>
            <person name="Fujiyama A."/>
            <person name="Inagaki F."/>
            <person name="Takami H."/>
        </authorList>
    </citation>
    <scope>NUCLEOTIDE SEQUENCE</scope>
    <source>
        <strain evidence="1">Expedition CK06-06</strain>
    </source>
</reference>
<feature type="non-terminal residue" evidence="1">
    <location>
        <position position="58"/>
    </location>
</feature>
<evidence type="ECO:0000313" key="1">
    <source>
        <dbReference type="EMBL" id="GAG54271.1"/>
    </source>
</evidence>
<proteinExistence type="predicted"/>
<name>X1A1V2_9ZZZZ</name>
<dbReference type="Gene3D" id="3.90.226.10">
    <property type="entry name" value="2-enoyl-CoA Hydratase, Chain A, domain 1"/>
    <property type="match status" value="1"/>
</dbReference>
<dbReference type="SUPFAM" id="SSF52096">
    <property type="entry name" value="ClpP/crotonase"/>
    <property type="match status" value="1"/>
</dbReference>
<accession>X1A1V2</accession>
<dbReference type="InterPro" id="IPR029045">
    <property type="entry name" value="ClpP/crotonase-like_dom_sf"/>
</dbReference>